<dbReference type="SUPFAM" id="SSF53474">
    <property type="entry name" value="alpha/beta-Hydrolases"/>
    <property type="match status" value="1"/>
</dbReference>
<dbReference type="Proteomes" id="UP001284601">
    <property type="component" value="Unassembled WGS sequence"/>
</dbReference>
<feature type="domain" description="AB hydrolase-1" evidence="1">
    <location>
        <begin position="44"/>
        <end position="271"/>
    </location>
</feature>
<proteinExistence type="predicted"/>
<evidence type="ECO:0000313" key="3">
    <source>
        <dbReference type="Proteomes" id="UP001284601"/>
    </source>
</evidence>
<organism evidence="2 3">
    <name type="scientific">Conexibacter stalactiti</name>
    <dbReference type="NCBI Taxonomy" id="1940611"/>
    <lineage>
        <taxon>Bacteria</taxon>
        <taxon>Bacillati</taxon>
        <taxon>Actinomycetota</taxon>
        <taxon>Thermoleophilia</taxon>
        <taxon>Solirubrobacterales</taxon>
        <taxon>Conexibacteraceae</taxon>
        <taxon>Conexibacter</taxon>
    </lineage>
</organism>
<dbReference type="InterPro" id="IPR000073">
    <property type="entry name" value="AB_hydrolase_1"/>
</dbReference>
<protein>
    <submittedName>
        <fullName evidence="2">Alpha/beta hydrolase</fullName>
    </submittedName>
</protein>
<name>A0ABU4HNY6_9ACTN</name>
<comment type="caution">
    <text evidence="2">The sequence shown here is derived from an EMBL/GenBank/DDBJ whole genome shotgun (WGS) entry which is preliminary data.</text>
</comment>
<dbReference type="Gene3D" id="3.40.50.1820">
    <property type="entry name" value="alpha/beta hydrolase"/>
    <property type="match status" value="1"/>
</dbReference>
<dbReference type="GO" id="GO:0016787">
    <property type="term" value="F:hydrolase activity"/>
    <property type="evidence" value="ECO:0007669"/>
    <property type="project" value="UniProtKB-KW"/>
</dbReference>
<dbReference type="EMBL" id="JAWSTH010000026">
    <property type="protein sequence ID" value="MDW5595026.1"/>
    <property type="molecule type" value="Genomic_DNA"/>
</dbReference>
<dbReference type="PANTHER" id="PTHR43194">
    <property type="entry name" value="HYDROLASE ALPHA/BETA FOLD FAMILY"/>
    <property type="match status" value="1"/>
</dbReference>
<keyword evidence="2" id="KW-0378">Hydrolase</keyword>
<evidence type="ECO:0000313" key="2">
    <source>
        <dbReference type="EMBL" id="MDW5595026.1"/>
    </source>
</evidence>
<keyword evidence="3" id="KW-1185">Reference proteome</keyword>
<evidence type="ECO:0000259" key="1">
    <source>
        <dbReference type="Pfam" id="PF12697"/>
    </source>
</evidence>
<accession>A0ABU4HNY6</accession>
<sequence length="290" mass="30345">MSAETRRFDDGHLAELRSLGAASAWVEGTVRLHALDYGGDRPPLVVLPGITSPAVTWDFVVAELRDVVRPVVLDLRGRGLSDAAASYALDDYAGDVEATVHALGLDRPLLLGHSLGARIAAAVAVRGNVALAGTIAIDPPLSGPGRGGYPTPRAAFVQQLAEGRAGTTADAVARHYPAWPRAELALRARWLRTCDEAAVLESHARFAEEDFFAIWPDVPAPAAVIRGADSPVVTPADASDLTAANPAAPVVAVAGAGHMVPWDRRDEFIAALRTLLAETFDIPPATLAAG</sequence>
<dbReference type="Pfam" id="PF12697">
    <property type="entry name" value="Abhydrolase_6"/>
    <property type="match status" value="1"/>
</dbReference>
<gene>
    <name evidence="2" type="ORF">R7226_11795</name>
</gene>
<dbReference type="InterPro" id="IPR050228">
    <property type="entry name" value="Carboxylesterase_BioH"/>
</dbReference>
<dbReference type="InterPro" id="IPR029058">
    <property type="entry name" value="AB_hydrolase_fold"/>
</dbReference>
<dbReference type="RefSeq" id="WP_318597360.1">
    <property type="nucleotide sequence ID" value="NZ_JAWSTH010000026.1"/>
</dbReference>
<reference evidence="3" key="1">
    <citation type="submission" date="2023-07" db="EMBL/GenBank/DDBJ databases">
        <title>Conexibacter stalactiti sp. nov., isolated from stalactites in a lava cave and emended description of the genus Conexibacter.</title>
        <authorList>
            <person name="Lee S.D."/>
        </authorList>
    </citation>
    <scope>NUCLEOTIDE SEQUENCE [LARGE SCALE GENOMIC DNA]</scope>
    <source>
        <strain evidence="3">KCTC 39840</strain>
    </source>
</reference>
<dbReference type="PANTHER" id="PTHR43194:SF2">
    <property type="entry name" value="PEROXISOMAL MEMBRANE PROTEIN LPX1"/>
    <property type="match status" value="1"/>
</dbReference>